<evidence type="ECO:0000256" key="6">
    <source>
        <dbReference type="PIRSR" id="PIRSR003085-1"/>
    </source>
</evidence>
<dbReference type="GO" id="GO:0032259">
    <property type="term" value="P:methylation"/>
    <property type="evidence" value="ECO:0007669"/>
    <property type="project" value="UniProtKB-KW"/>
</dbReference>
<keyword evidence="8" id="KW-1185">Reference proteome</keyword>
<dbReference type="GO" id="GO:0008610">
    <property type="term" value="P:lipid biosynthetic process"/>
    <property type="evidence" value="ECO:0007669"/>
    <property type="project" value="InterPro"/>
</dbReference>
<organism evidence="7 8">
    <name type="scientific">Alkalispirillum mobile</name>
    <dbReference type="NCBI Taxonomy" id="85925"/>
    <lineage>
        <taxon>Bacteria</taxon>
        <taxon>Pseudomonadati</taxon>
        <taxon>Pseudomonadota</taxon>
        <taxon>Gammaproteobacteria</taxon>
        <taxon>Chromatiales</taxon>
        <taxon>Ectothiorhodospiraceae</taxon>
        <taxon>Alkalispirillum</taxon>
    </lineage>
</organism>
<evidence type="ECO:0000256" key="1">
    <source>
        <dbReference type="ARBA" id="ARBA00010815"/>
    </source>
</evidence>
<evidence type="ECO:0000313" key="8">
    <source>
        <dbReference type="Proteomes" id="UP000275461"/>
    </source>
</evidence>
<keyword evidence="2" id="KW-0489">Methyltransferase</keyword>
<evidence type="ECO:0000256" key="5">
    <source>
        <dbReference type="ARBA" id="ARBA00023098"/>
    </source>
</evidence>
<dbReference type="Pfam" id="PF02353">
    <property type="entry name" value="CMAS"/>
    <property type="match status" value="1"/>
</dbReference>
<dbReference type="SUPFAM" id="SSF53335">
    <property type="entry name" value="S-adenosyl-L-methionine-dependent methyltransferases"/>
    <property type="match status" value="1"/>
</dbReference>
<accession>A0A498BQQ4</accession>
<sequence>MTSLERTARLSAPLPGSVRPMGRWLRRLAVGTLHLRLPGGESVTVTAPEPGPEATWVLHRPLGLIRRLLQRGDVGLAESYMAGDWDSPKTARLLELLNLNHSAYDYRLRGGVFTRLALWLFHRSRHNSRRGARRNIMAHYDLGNAFYRLWLDPGMTYSGAWYSDPAMNLEQAQDAKYRAILEQLDARPGEHVLEIGCGWGGFAEAAARAGLRVTGITLSPSQLAWARQRIQQAGLSDRVELRLQDYRELRERFDHVVSIEMFEAVGEAHWRTWFETVQHCLRPGGRAVAQIITIREDAFESYRAHPDFIQRYIFPGGMLPTPTHLQQHARRVGLHLGQCHSSGLHYARTLADWNERFQAAEPALTRLGFDTPFRRMWHYYLAYCEAGFRSGHIDLQRLTLRADTHPKQPTPDQSC</sequence>
<evidence type="ECO:0000256" key="2">
    <source>
        <dbReference type="ARBA" id="ARBA00022603"/>
    </source>
</evidence>
<dbReference type="PANTHER" id="PTHR43667">
    <property type="entry name" value="CYCLOPROPANE-FATTY-ACYL-PHOSPHOLIPID SYNTHASE"/>
    <property type="match status" value="1"/>
</dbReference>
<dbReference type="PIRSF" id="PIRSF003085">
    <property type="entry name" value="CMAS"/>
    <property type="match status" value="1"/>
</dbReference>
<feature type="active site" evidence="6">
    <location>
        <position position="384"/>
    </location>
</feature>
<gene>
    <name evidence="7" type="ORF">DFR31_2743</name>
</gene>
<reference evidence="7 8" key="1">
    <citation type="submission" date="2018-10" db="EMBL/GenBank/DDBJ databases">
        <title>Genomic Encyclopedia of Type Strains, Phase IV (KMG-IV): sequencing the most valuable type-strain genomes for metagenomic binning, comparative biology and taxonomic classification.</title>
        <authorList>
            <person name="Goeker M."/>
        </authorList>
    </citation>
    <scope>NUCLEOTIDE SEQUENCE [LARGE SCALE GENOMIC DNA]</scope>
    <source>
        <strain evidence="7 8">DSM 12769</strain>
    </source>
</reference>
<dbReference type="RefSeq" id="WP_121443240.1">
    <property type="nucleotide sequence ID" value="NZ_RCDA01000008.1"/>
</dbReference>
<dbReference type="AlphaFoldDB" id="A0A498BQQ4"/>
<comment type="similarity">
    <text evidence="1">Belongs to the CFA/CMAS family.</text>
</comment>
<proteinExistence type="inferred from homology"/>
<dbReference type="Gene3D" id="3.40.50.150">
    <property type="entry name" value="Vaccinia Virus protein VP39"/>
    <property type="match status" value="1"/>
</dbReference>
<evidence type="ECO:0000313" key="7">
    <source>
        <dbReference type="EMBL" id="RLK46295.1"/>
    </source>
</evidence>
<keyword evidence="4" id="KW-0949">S-adenosyl-L-methionine</keyword>
<evidence type="ECO:0000256" key="4">
    <source>
        <dbReference type="ARBA" id="ARBA00022691"/>
    </source>
</evidence>
<dbReference type="OrthoDB" id="9782855at2"/>
<keyword evidence="5" id="KW-0443">Lipid metabolism</keyword>
<dbReference type="InterPro" id="IPR050723">
    <property type="entry name" value="CFA/CMAS"/>
</dbReference>
<dbReference type="PANTHER" id="PTHR43667:SF2">
    <property type="entry name" value="FATTY ACID C-METHYL TRANSFERASE"/>
    <property type="match status" value="1"/>
</dbReference>
<protein>
    <submittedName>
        <fullName evidence="7">Cyclopropane-fatty-acyl-phospholipid synthase</fullName>
    </submittedName>
</protein>
<dbReference type="CDD" id="cd02440">
    <property type="entry name" value="AdoMet_MTases"/>
    <property type="match status" value="1"/>
</dbReference>
<dbReference type="Proteomes" id="UP000275461">
    <property type="component" value="Unassembled WGS sequence"/>
</dbReference>
<dbReference type="EMBL" id="RCDA01000008">
    <property type="protein sequence ID" value="RLK46295.1"/>
    <property type="molecule type" value="Genomic_DNA"/>
</dbReference>
<name>A0A498BQQ4_9GAMM</name>
<comment type="caution">
    <text evidence="7">The sequence shown here is derived from an EMBL/GenBank/DDBJ whole genome shotgun (WGS) entry which is preliminary data.</text>
</comment>
<dbReference type="GO" id="GO:0008168">
    <property type="term" value="F:methyltransferase activity"/>
    <property type="evidence" value="ECO:0007669"/>
    <property type="project" value="UniProtKB-KW"/>
</dbReference>
<evidence type="ECO:0000256" key="3">
    <source>
        <dbReference type="ARBA" id="ARBA00022679"/>
    </source>
</evidence>
<dbReference type="InterPro" id="IPR003333">
    <property type="entry name" value="CMAS"/>
</dbReference>
<dbReference type="InterPro" id="IPR029063">
    <property type="entry name" value="SAM-dependent_MTases_sf"/>
</dbReference>
<keyword evidence="3" id="KW-0808">Transferase</keyword>